<evidence type="ECO:0000313" key="3">
    <source>
        <dbReference type="EMBL" id="CAE6506409.1"/>
    </source>
</evidence>
<keyword evidence="1" id="KW-0812">Transmembrane</keyword>
<organism evidence="3 4">
    <name type="scientific">Rhizoctonia solani</name>
    <dbReference type="NCBI Taxonomy" id="456999"/>
    <lineage>
        <taxon>Eukaryota</taxon>
        <taxon>Fungi</taxon>
        <taxon>Dikarya</taxon>
        <taxon>Basidiomycota</taxon>
        <taxon>Agaricomycotina</taxon>
        <taxon>Agaricomycetes</taxon>
        <taxon>Cantharellales</taxon>
        <taxon>Ceratobasidiaceae</taxon>
        <taxon>Rhizoctonia</taxon>
    </lineage>
</organism>
<dbReference type="Pfam" id="PF20151">
    <property type="entry name" value="DUF6533"/>
    <property type="match status" value="1"/>
</dbReference>
<feature type="transmembrane region" description="Helical" evidence="1">
    <location>
        <begin position="213"/>
        <end position="235"/>
    </location>
</feature>
<evidence type="ECO:0000256" key="1">
    <source>
        <dbReference type="SAM" id="Phobius"/>
    </source>
</evidence>
<feature type="domain" description="DUF6533" evidence="2">
    <location>
        <begin position="21"/>
        <end position="64"/>
    </location>
</feature>
<dbReference type="InterPro" id="IPR045340">
    <property type="entry name" value="DUF6533"/>
</dbReference>
<accession>A0A8H3D6S6</accession>
<evidence type="ECO:0000259" key="2">
    <source>
        <dbReference type="Pfam" id="PF20151"/>
    </source>
</evidence>
<comment type="caution">
    <text evidence="3">The sequence shown here is derived from an EMBL/GenBank/DDBJ whole genome shotgun (WGS) entry which is preliminary data.</text>
</comment>
<keyword evidence="1" id="KW-0472">Membrane</keyword>
<dbReference type="Proteomes" id="UP000663850">
    <property type="component" value="Unassembled WGS sequence"/>
</dbReference>
<feature type="transmembrane region" description="Helical" evidence="1">
    <location>
        <begin position="256"/>
        <end position="278"/>
    </location>
</feature>
<sequence length="367" mass="40899">MDIIGLLAEDLAQMELAKRLTVASLTLLVYDWASNIHLEAVYVWGTPWTYGRFLYHLNRICPLIFLGTSLPGIFFYFNRHPPPLNPLPVWGLVLLFHPSPHPSVRTKFLFCRQVVYLFAYGCSISTDIITGVLVLRCWALYSSRYVGDYGALLHASPNHDVFLRMLSIGLICTTTCTLVIANQIMKQTLFLPQLFRGILTGCTVIPPTSMWMALIPTTIFESTLFILTLWKLGTIKKHYGSTLLSRRLTEELTKSYSGIAYFAARVALIIFACIGGSIKTIQIATNASGIVIAVSSVVCSRISFSLYQLNEEQKCDLTTLDLTSNCESCCRPEFVIPMTSIPSSKSDVHACVKSVCTLNDLRADIIT</sequence>
<feature type="transmembrane region" description="Helical" evidence="1">
    <location>
        <begin position="57"/>
        <end position="77"/>
    </location>
</feature>
<evidence type="ECO:0000313" key="4">
    <source>
        <dbReference type="Proteomes" id="UP000663850"/>
    </source>
</evidence>
<keyword evidence="1" id="KW-1133">Transmembrane helix</keyword>
<feature type="transmembrane region" description="Helical" evidence="1">
    <location>
        <begin position="114"/>
        <end position="141"/>
    </location>
</feature>
<proteinExistence type="predicted"/>
<dbReference type="AlphaFoldDB" id="A0A8H3D6S6"/>
<feature type="transmembrane region" description="Helical" evidence="1">
    <location>
        <begin position="284"/>
        <end position="304"/>
    </location>
</feature>
<gene>
    <name evidence="3" type="ORF">RDB_LOCUS102098</name>
</gene>
<protein>
    <recommendedName>
        <fullName evidence="2">DUF6533 domain-containing protein</fullName>
    </recommendedName>
</protein>
<name>A0A8H3D6S6_9AGAM</name>
<reference evidence="3" key="1">
    <citation type="submission" date="2021-01" db="EMBL/GenBank/DDBJ databases">
        <authorList>
            <person name="Kaushik A."/>
        </authorList>
    </citation>
    <scope>NUCLEOTIDE SEQUENCE</scope>
    <source>
        <strain evidence="3">Type strain: AG8-Rh-89/</strain>
    </source>
</reference>
<dbReference type="EMBL" id="CAJMWZ010005438">
    <property type="protein sequence ID" value="CAE6506409.1"/>
    <property type="molecule type" value="Genomic_DNA"/>
</dbReference>
<feature type="transmembrane region" description="Helical" evidence="1">
    <location>
        <begin position="161"/>
        <end position="181"/>
    </location>
</feature>